<feature type="signal peptide" evidence="1">
    <location>
        <begin position="1"/>
        <end position="20"/>
    </location>
</feature>
<name>A0A399F7B4_9DEIN</name>
<proteinExistence type="predicted"/>
<dbReference type="InterPro" id="IPR011852">
    <property type="entry name" value="TRAP_TAXI"/>
</dbReference>
<dbReference type="Pfam" id="PF16868">
    <property type="entry name" value="NMT1_3"/>
    <property type="match status" value="1"/>
</dbReference>
<dbReference type="EMBL" id="QWLB01000056">
    <property type="protein sequence ID" value="RIH91139.1"/>
    <property type="molecule type" value="Genomic_DNA"/>
</dbReference>
<dbReference type="Gene3D" id="3.40.190.10">
    <property type="entry name" value="Periplasmic binding protein-like II"/>
    <property type="match status" value="2"/>
</dbReference>
<dbReference type="SUPFAM" id="SSF53850">
    <property type="entry name" value="Periplasmic binding protein-like II"/>
    <property type="match status" value="1"/>
</dbReference>
<dbReference type="PANTHER" id="PTHR42941">
    <property type="entry name" value="SLL1037 PROTEIN"/>
    <property type="match status" value="1"/>
</dbReference>
<dbReference type="AlphaFoldDB" id="A0A399F7B4"/>
<protein>
    <submittedName>
        <fullName evidence="2">TRAP transporter solute receptor, TAXI family</fullName>
    </submittedName>
</protein>
<feature type="chain" id="PRO_5017198903" evidence="1">
    <location>
        <begin position="21"/>
        <end position="317"/>
    </location>
</feature>
<evidence type="ECO:0000256" key="1">
    <source>
        <dbReference type="SAM" id="SignalP"/>
    </source>
</evidence>
<accession>A0A399F7B4</accession>
<dbReference type="PANTHER" id="PTHR42941:SF1">
    <property type="entry name" value="SLL1037 PROTEIN"/>
    <property type="match status" value="1"/>
</dbReference>
<keyword evidence="3" id="KW-1185">Reference proteome</keyword>
<keyword evidence="1" id="KW-0732">Signal</keyword>
<gene>
    <name evidence="2" type="ORF">Mgrana_02979</name>
</gene>
<evidence type="ECO:0000313" key="2">
    <source>
        <dbReference type="EMBL" id="RIH91139.1"/>
    </source>
</evidence>
<keyword evidence="2" id="KW-0675">Receptor</keyword>
<sequence length="317" mass="33490">MMRKALQMLIFSNLLGLALAQPTVVIGAGNPTGILFHIASALAERADKAELGIRWSVKPTDGGRSSLEGLATGELQMALVGGDVAYYAYNGTGLPAFEKKPLRGLKSVAYLFPEVVHILVRAGQGIHTPADLKGRKVAMGEPGSPIEVTARLVLGVYGLGSGDVQPAPLSPTEGLAALQDGRVDAAFYIAPLGDPAVQRLAARVALQELLVEPSRVEALSQKYPFYTPVLLPGRVYPGIDVTTPAIGIQVVLLASEYMSADLLRSWASVIFGNEAALRSLEPVLAGFSAKTAVRGLPAPLHPGAERYWVERGVIPLQ</sequence>
<reference evidence="2 3" key="1">
    <citation type="submission" date="2018-08" db="EMBL/GenBank/DDBJ databases">
        <title>Meiothermus granaticius genome AF-68 sequencing project.</title>
        <authorList>
            <person name="Da Costa M.S."/>
            <person name="Albuquerque L."/>
            <person name="Raposo P."/>
            <person name="Froufe H.J.C."/>
            <person name="Barroso C.S."/>
            <person name="Egas C."/>
        </authorList>
    </citation>
    <scope>NUCLEOTIDE SEQUENCE [LARGE SCALE GENOMIC DNA]</scope>
    <source>
        <strain evidence="2 3">AF-68</strain>
    </source>
</reference>
<dbReference type="Proteomes" id="UP000266178">
    <property type="component" value="Unassembled WGS sequence"/>
</dbReference>
<dbReference type="OrthoDB" id="9776669at2"/>
<organism evidence="2 3">
    <name type="scientific">Meiothermus granaticius NBRC 107808</name>
    <dbReference type="NCBI Taxonomy" id="1227551"/>
    <lineage>
        <taxon>Bacteria</taxon>
        <taxon>Thermotogati</taxon>
        <taxon>Deinococcota</taxon>
        <taxon>Deinococci</taxon>
        <taxon>Thermales</taxon>
        <taxon>Thermaceae</taxon>
        <taxon>Meiothermus</taxon>
    </lineage>
</organism>
<evidence type="ECO:0000313" key="3">
    <source>
        <dbReference type="Proteomes" id="UP000266178"/>
    </source>
</evidence>
<comment type="caution">
    <text evidence="2">The sequence shown here is derived from an EMBL/GenBank/DDBJ whole genome shotgun (WGS) entry which is preliminary data.</text>
</comment>
<dbReference type="NCBIfam" id="TIGR02122">
    <property type="entry name" value="TRAP_TAXI"/>
    <property type="match status" value="1"/>
</dbReference>
<dbReference type="CDD" id="cd13520">
    <property type="entry name" value="PBP2_TAXI_TRAP"/>
    <property type="match status" value="1"/>
</dbReference>